<evidence type="ECO:0000256" key="3">
    <source>
        <dbReference type="ARBA" id="ARBA00022737"/>
    </source>
</evidence>
<dbReference type="Pfam" id="PF13962">
    <property type="entry name" value="PGG"/>
    <property type="match status" value="1"/>
</dbReference>
<dbReference type="OMA" id="AVHFTIS"/>
<feature type="repeat" description="ANK" evidence="7">
    <location>
        <begin position="110"/>
        <end position="142"/>
    </location>
</feature>
<dbReference type="SUPFAM" id="SSF48403">
    <property type="entry name" value="Ankyrin repeat"/>
    <property type="match status" value="1"/>
</dbReference>
<dbReference type="InterPro" id="IPR002110">
    <property type="entry name" value="Ankyrin_rpt"/>
</dbReference>
<dbReference type="PANTHER" id="PTHR24186">
    <property type="entry name" value="PROTEIN PHOSPHATASE 1 REGULATORY SUBUNIT"/>
    <property type="match status" value="1"/>
</dbReference>
<feature type="region of interest" description="Disordered" evidence="8">
    <location>
        <begin position="735"/>
        <end position="777"/>
    </location>
</feature>
<comment type="caution">
    <text evidence="11">The sequence shown here is derived from an EMBL/GenBank/DDBJ whole genome shotgun (WGS) entry which is preliminary data.</text>
</comment>
<evidence type="ECO:0000256" key="2">
    <source>
        <dbReference type="ARBA" id="ARBA00022692"/>
    </source>
</evidence>
<feature type="transmembrane region" description="Helical" evidence="9">
    <location>
        <begin position="542"/>
        <end position="564"/>
    </location>
</feature>
<evidence type="ECO:0000256" key="9">
    <source>
        <dbReference type="SAM" id="Phobius"/>
    </source>
</evidence>
<comment type="subcellular location">
    <subcellularLocation>
        <location evidence="1">Membrane</location>
        <topology evidence="1">Multi-pass membrane protein</topology>
    </subcellularLocation>
</comment>
<evidence type="ECO:0000256" key="7">
    <source>
        <dbReference type="PROSITE-ProRule" id="PRU00023"/>
    </source>
</evidence>
<keyword evidence="2 9" id="KW-0812">Transmembrane</keyword>
<evidence type="ECO:0000259" key="10">
    <source>
        <dbReference type="Pfam" id="PF13962"/>
    </source>
</evidence>
<dbReference type="Pfam" id="PF12796">
    <property type="entry name" value="Ank_2"/>
    <property type="match status" value="4"/>
</dbReference>
<name>A0A2G2ZKR4_CAPAN</name>
<keyword evidence="3" id="KW-0677">Repeat</keyword>
<keyword evidence="5 7" id="KW-0040">ANK repeat</keyword>
<feature type="compositionally biased region" description="Basic and acidic residues" evidence="8">
    <location>
        <begin position="755"/>
        <end position="768"/>
    </location>
</feature>
<dbReference type="PANTHER" id="PTHR24186:SF50">
    <property type="entry name" value="ANKYRIN REPEAT-CONTAINING PROTEIN ITN1-LIKE ISOFORM X1"/>
    <property type="match status" value="1"/>
</dbReference>
<dbReference type="Pfam" id="PF14223">
    <property type="entry name" value="Retrotran_gag_2"/>
    <property type="match status" value="1"/>
</dbReference>
<reference evidence="11 12" key="2">
    <citation type="journal article" date="2017" name="Genome Biol.">
        <title>New reference genome sequences of hot pepper reveal the massive evolution of plant disease-resistance genes by retroduplication.</title>
        <authorList>
            <person name="Kim S."/>
            <person name="Park J."/>
            <person name="Yeom S.I."/>
            <person name="Kim Y.M."/>
            <person name="Seo E."/>
            <person name="Kim K.T."/>
            <person name="Kim M.S."/>
            <person name="Lee J.M."/>
            <person name="Cheong K."/>
            <person name="Shin H.S."/>
            <person name="Kim S.B."/>
            <person name="Han K."/>
            <person name="Lee J."/>
            <person name="Park M."/>
            <person name="Lee H.A."/>
            <person name="Lee H.Y."/>
            <person name="Lee Y."/>
            <person name="Oh S."/>
            <person name="Lee J.H."/>
            <person name="Choi E."/>
            <person name="Choi E."/>
            <person name="Lee S.E."/>
            <person name="Jeon J."/>
            <person name="Kim H."/>
            <person name="Choi G."/>
            <person name="Song H."/>
            <person name="Lee J."/>
            <person name="Lee S.C."/>
            <person name="Kwon J.K."/>
            <person name="Lee H.Y."/>
            <person name="Koo N."/>
            <person name="Hong Y."/>
            <person name="Kim R.W."/>
            <person name="Kang W.H."/>
            <person name="Huh J.H."/>
            <person name="Kang B.C."/>
            <person name="Yang T.J."/>
            <person name="Lee Y.H."/>
            <person name="Bennetzen J.L."/>
            <person name="Choi D."/>
        </authorList>
    </citation>
    <scope>NUCLEOTIDE SEQUENCE [LARGE SCALE GENOMIC DNA]</scope>
    <source>
        <strain evidence="12">cv. CM334</strain>
    </source>
</reference>
<evidence type="ECO:0000256" key="6">
    <source>
        <dbReference type="ARBA" id="ARBA00023136"/>
    </source>
</evidence>
<dbReference type="InterPro" id="IPR036770">
    <property type="entry name" value="Ankyrin_rpt-contain_sf"/>
</dbReference>
<proteinExistence type="predicted"/>
<feature type="transmembrane region" description="Helical" evidence="9">
    <location>
        <begin position="469"/>
        <end position="493"/>
    </location>
</feature>
<keyword evidence="12" id="KW-1185">Reference proteome</keyword>
<reference evidence="11 12" key="1">
    <citation type="journal article" date="2014" name="Nat. Genet.">
        <title>Genome sequence of the hot pepper provides insights into the evolution of pungency in Capsicum species.</title>
        <authorList>
            <person name="Kim S."/>
            <person name="Park M."/>
            <person name="Yeom S.I."/>
            <person name="Kim Y.M."/>
            <person name="Lee J.M."/>
            <person name="Lee H.A."/>
            <person name="Seo E."/>
            <person name="Choi J."/>
            <person name="Cheong K."/>
            <person name="Kim K.T."/>
            <person name="Jung K."/>
            <person name="Lee G.W."/>
            <person name="Oh S.K."/>
            <person name="Bae C."/>
            <person name="Kim S.B."/>
            <person name="Lee H.Y."/>
            <person name="Kim S.Y."/>
            <person name="Kim M.S."/>
            <person name="Kang B.C."/>
            <person name="Jo Y.D."/>
            <person name="Yang H.B."/>
            <person name="Jeong H.J."/>
            <person name="Kang W.H."/>
            <person name="Kwon J.K."/>
            <person name="Shin C."/>
            <person name="Lim J.Y."/>
            <person name="Park J.H."/>
            <person name="Huh J.H."/>
            <person name="Kim J.S."/>
            <person name="Kim B.D."/>
            <person name="Cohen O."/>
            <person name="Paran I."/>
            <person name="Suh M.C."/>
            <person name="Lee S.B."/>
            <person name="Kim Y.K."/>
            <person name="Shin Y."/>
            <person name="Noh S.J."/>
            <person name="Park J."/>
            <person name="Seo Y.S."/>
            <person name="Kwon S.Y."/>
            <person name="Kim H.A."/>
            <person name="Park J.M."/>
            <person name="Kim H.J."/>
            <person name="Choi S.B."/>
            <person name="Bosland P.W."/>
            <person name="Reeves G."/>
            <person name="Jo S.H."/>
            <person name="Lee B.W."/>
            <person name="Cho H.T."/>
            <person name="Choi H.S."/>
            <person name="Lee M.S."/>
            <person name="Yu Y."/>
            <person name="Do Choi Y."/>
            <person name="Park B.S."/>
            <person name="van Deynze A."/>
            <person name="Ashrafi H."/>
            <person name="Hill T."/>
            <person name="Kim W.T."/>
            <person name="Pai H.S."/>
            <person name="Ahn H.K."/>
            <person name="Yeam I."/>
            <person name="Giovannoni J.J."/>
            <person name="Rose J.K."/>
            <person name="Sorensen I."/>
            <person name="Lee S.J."/>
            <person name="Kim R.W."/>
            <person name="Choi I.Y."/>
            <person name="Choi B.S."/>
            <person name="Lim J.S."/>
            <person name="Lee Y.H."/>
            <person name="Choi D."/>
        </authorList>
    </citation>
    <scope>NUCLEOTIDE SEQUENCE [LARGE SCALE GENOMIC DNA]</scope>
    <source>
        <strain evidence="12">cv. CM334</strain>
    </source>
</reference>
<organism evidence="11 12">
    <name type="scientific">Capsicum annuum</name>
    <name type="common">Capsicum pepper</name>
    <dbReference type="NCBI Taxonomy" id="4072"/>
    <lineage>
        <taxon>Eukaryota</taxon>
        <taxon>Viridiplantae</taxon>
        <taxon>Streptophyta</taxon>
        <taxon>Embryophyta</taxon>
        <taxon>Tracheophyta</taxon>
        <taxon>Spermatophyta</taxon>
        <taxon>Magnoliopsida</taxon>
        <taxon>eudicotyledons</taxon>
        <taxon>Gunneridae</taxon>
        <taxon>Pentapetalae</taxon>
        <taxon>asterids</taxon>
        <taxon>lamiids</taxon>
        <taxon>Solanales</taxon>
        <taxon>Solanaceae</taxon>
        <taxon>Solanoideae</taxon>
        <taxon>Capsiceae</taxon>
        <taxon>Capsicum</taxon>
    </lineage>
</organism>
<keyword evidence="4 9" id="KW-1133">Transmembrane helix</keyword>
<dbReference type="EMBL" id="AYRZ02000005">
    <property type="protein sequence ID" value="PHT82563.1"/>
    <property type="molecule type" value="Genomic_DNA"/>
</dbReference>
<evidence type="ECO:0000313" key="11">
    <source>
        <dbReference type="EMBL" id="PHT82563.1"/>
    </source>
</evidence>
<dbReference type="AlphaFoldDB" id="A0A2G2ZKR4"/>
<dbReference type="SMART" id="SM00248">
    <property type="entry name" value="ANK"/>
    <property type="match status" value="9"/>
</dbReference>
<dbReference type="Gramene" id="PHT82563">
    <property type="protein sequence ID" value="PHT82563"/>
    <property type="gene ID" value="T459_15578"/>
</dbReference>
<feature type="repeat" description="ANK" evidence="7">
    <location>
        <begin position="72"/>
        <end position="94"/>
    </location>
</feature>
<evidence type="ECO:0000313" key="12">
    <source>
        <dbReference type="Proteomes" id="UP000222542"/>
    </source>
</evidence>
<dbReference type="Proteomes" id="UP000222542">
    <property type="component" value="Unassembled WGS sequence"/>
</dbReference>
<evidence type="ECO:0000256" key="5">
    <source>
        <dbReference type="ARBA" id="ARBA00023043"/>
    </source>
</evidence>
<keyword evidence="6 9" id="KW-0472">Membrane</keyword>
<dbReference type="PROSITE" id="PS50297">
    <property type="entry name" value="ANK_REP_REGION"/>
    <property type="match status" value="2"/>
</dbReference>
<gene>
    <name evidence="11" type="ORF">T459_15578</name>
</gene>
<feature type="transmembrane region" description="Helical" evidence="9">
    <location>
        <begin position="428"/>
        <end position="449"/>
    </location>
</feature>
<sequence length="777" mass="86430">MDPTLYNAAVEGNISNGDFSLAEYLKRDEENPYQVTPTGNTILHVAAHYGHSHFVAEVLKISPALLCHRNKKNETALHVAANEGHIEVVHSLLSMDEHYKETLMRMTDENGDTVLHKAVRSRHQDVARLLVKEDPEFEFPSNKARETPLYLAAESGLREALSEILNSCTQPTSSAGPLNRTPLHAAVIQEHTDCARLLMQWNKSLSEEPDVGGWNSLHFAALLGLKEVVSDMLGWKKSLAYLPAGSENDWTTAIHIAAGSGKVDVLHELLNHCPDCWEMLDSNGRNALHEAIFCSQANVVSYLLKSRKWDKLSEDPDNDGNTPLHLLASSNFWGYVPLELKYHPRAKKMSYNKENKTPFDVAVSCTEWTADKDRIAPSLFNDFLISIAQLGRRSPKLNQMDRQKIIFNQAKERDINIKGILSAAQMQLVVATLLVTVTFAAGFTLPGGFESDDNSPNKGMAVLIKKASFRAFVIADAIAFACSAGAIFSYFYMASNPRPMSYQDLGYLWSLSKVGARSQLVAMSAVVIAFVTGMYATLAHSVGLAVTVCAIGCISFIMYVWAVLRPGIVIPDLQVLNITSTYAQPCKNQETPFTALAPPLFKGEGYHVWVARMEAHMEANNLWEAVEEDYEVPPLPENPTMAQIRNHKEKKTRKSKARATLFAAVSSEIFVRIMTLKSAFEVWNFLKKEYEGDERIKVPERFETAISSLENSKDLSQISLAELLNAFQAQEQRRLMSSERSVEGALPAKVQSNQGDKENKKQNKKENSSSHSPGIKT</sequence>
<dbReference type="PROSITE" id="PS50088">
    <property type="entry name" value="ANK_REPEAT"/>
    <property type="match status" value="2"/>
</dbReference>
<evidence type="ECO:0000256" key="8">
    <source>
        <dbReference type="SAM" id="MobiDB-lite"/>
    </source>
</evidence>
<accession>A0A2G2ZKR4</accession>
<dbReference type="STRING" id="4072.A0A2G2ZKR4"/>
<feature type="transmembrane region" description="Helical" evidence="9">
    <location>
        <begin position="514"/>
        <end position="536"/>
    </location>
</feature>
<protein>
    <recommendedName>
        <fullName evidence="10">PGG domain-containing protein</fullName>
    </recommendedName>
</protein>
<evidence type="ECO:0000256" key="4">
    <source>
        <dbReference type="ARBA" id="ARBA00022989"/>
    </source>
</evidence>
<evidence type="ECO:0000256" key="1">
    <source>
        <dbReference type="ARBA" id="ARBA00004141"/>
    </source>
</evidence>
<feature type="domain" description="PGG" evidence="10">
    <location>
        <begin position="423"/>
        <end position="536"/>
    </location>
</feature>
<dbReference type="InterPro" id="IPR026961">
    <property type="entry name" value="PGG_dom"/>
</dbReference>
<dbReference type="Gene3D" id="1.25.40.20">
    <property type="entry name" value="Ankyrin repeat-containing domain"/>
    <property type="match status" value="1"/>
</dbReference>
<dbReference type="GO" id="GO:0005886">
    <property type="term" value="C:plasma membrane"/>
    <property type="evidence" value="ECO:0000318"/>
    <property type="project" value="GO_Central"/>
</dbReference>